<dbReference type="InterPro" id="IPR041711">
    <property type="entry name" value="Met-tRNA-FMT_N"/>
</dbReference>
<keyword evidence="5" id="KW-0648">Protein biosynthesis</keyword>
<dbReference type="InterPro" id="IPR005793">
    <property type="entry name" value="Formyl_trans_C"/>
</dbReference>
<proteinExistence type="inferred from homology"/>
<dbReference type="NCBIfam" id="TIGR00460">
    <property type="entry name" value="fmt"/>
    <property type="match status" value="1"/>
</dbReference>
<dbReference type="GO" id="GO:0005739">
    <property type="term" value="C:mitochondrion"/>
    <property type="evidence" value="ECO:0007669"/>
    <property type="project" value="TreeGrafter"/>
</dbReference>
<dbReference type="Pfam" id="PF00551">
    <property type="entry name" value="Formyl_trans_N"/>
    <property type="match status" value="1"/>
</dbReference>
<keyword evidence="4 8" id="KW-0808">Transferase</keyword>
<dbReference type="CDD" id="cd08646">
    <property type="entry name" value="FMT_core_Met-tRNA-FMT_N"/>
    <property type="match status" value="1"/>
</dbReference>
<evidence type="ECO:0000259" key="6">
    <source>
        <dbReference type="Pfam" id="PF00551"/>
    </source>
</evidence>
<keyword evidence="9" id="KW-1185">Reference proteome</keyword>
<evidence type="ECO:0000256" key="2">
    <source>
        <dbReference type="ARBA" id="ARBA00012261"/>
    </source>
</evidence>
<organism evidence="8">
    <name type="scientific">Mucor ambiguus</name>
    <dbReference type="NCBI Taxonomy" id="91626"/>
    <lineage>
        <taxon>Eukaryota</taxon>
        <taxon>Fungi</taxon>
        <taxon>Fungi incertae sedis</taxon>
        <taxon>Mucoromycota</taxon>
        <taxon>Mucoromycotina</taxon>
        <taxon>Mucoromycetes</taxon>
        <taxon>Mucorales</taxon>
        <taxon>Mucorineae</taxon>
        <taxon>Mucoraceae</taxon>
        <taxon>Mucor</taxon>
    </lineage>
</organism>
<dbReference type="AlphaFoldDB" id="A0A0C9M7A8"/>
<dbReference type="InterPro" id="IPR005794">
    <property type="entry name" value="Fmt"/>
</dbReference>
<evidence type="ECO:0000256" key="5">
    <source>
        <dbReference type="ARBA" id="ARBA00022917"/>
    </source>
</evidence>
<evidence type="ECO:0000259" key="7">
    <source>
        <dbReference type="Pfam" id="PF02911"/>
    </source>
</evidence>
<dbReference type="PANTHER" id="PTHR11138:SF5">
    <property type="entry name" value="METHIONYL-TRNA FORMYLTRANSFERASE, MITOCHONDRIAL"/>
    <property type="match status" value="1"/>
</dbReference>
<protein>
    <recommendedName>
        <fullName evidence="3">Methionyl-tRNA formyltransferase, mitochondrial</fullName>
        <ecNumber evidence="2">2.1.2.9</ecNumber>
    </recommendedName>
</protein>
<dbReference type="Proteomes" id="UP000053815">
    <property type="component" value="Unassembled WGS sequence"/>
</dbReference>
<dbReference type="Gene3D" id="3.40.50.12230">
    <property type="match status" value="1"/>
</dbReference>
<evidence type="ECO:0000256" key="1">
    <source>
        <dbReference type="ARBA" id="ARBA00010699"/>
    </source>
</evidence>
<reference evidence="8" key="1">
    <citation type="submission" date="2014-09" db="EMBL/GenBank/DDBJ databases">
        <title>Draft genome sequence of an oleaginous Mucoromycotina fungus Mucor ambiguus NBRC6742.</title>
        <authorList>
            <person name="Takeda I."/>
            <person name="Yamane N."/>
            <person name="Morita T."/>
            <person name="Tamano K."/>
            <person name="Machida M."/>
            <person name="Baker S."/>
            <person name="Koike H."/>
        </authorList>
    </citation>
    <scope>NUCLEOTIDE SEQUENCE</scope>
    <source>
        <strain evidence="8">NBRC 6742</strain>
    </source>
</reference>
<dbReference type="EC" id="2.1.2.9" evidence="2"/>
<name>A0A0C9M7A8_9FUNG</name>
<dbReference type="SUPFAM" id="SSF53328">
    <property type="entry name" value="Formyltransferase"/>
    <property type="match status" value="1"/>
</dbReference>
<evidence type="ECO:0000256" key="4">
    <source>
        <dbReference type="ARBA" id="ARBA00022679"/>
    </source>
</evidence>
<evidence type="ECO:0000313" key="9">
    <source>
        <dbReference type="Proteomes" id="UP000053815"/>
    </source>
</evidence>
<comment type="similarity">
    <text evidence="1">Belongs to the Fmt family.</text>
</comment>
<feature type="domain" description="Formyl transferase N-terminal" evidence="6">
    <location>
        <begin position="31"/>
        <end position="195"/>
    </location>
</feature>
<accession>A0A0C9M7A8</accession>
<gene>
    <name evidence="8" type="ORF">MAM1_0106c05442</name>
</gene>
<dbReference type="OrthoDB" id="10268103at2759"/>
<dbReference type="GO" id="GO:0004479">
    <property type="term" value="F:methionyl-tRNA formyltransferase activity"/>
    <property type="evidence" value="ECO:0007669"/>
    <property type="project" value="UniProtKB-EC"/>
</dbReference>
<sequence>MLKHFTRHAWKSNRIGIVRFHSAAIANDKLRVLFFGTDNFAKTHLQALIKEKSRNDSCIESIDVVCPPDRRTGRKLEKLTPSETKGVAESHNLNIYHTPPQAKTLKDWCVPSDTNYDVGVVVSFGYFIPPHIIASLKNGAVNVHPSLLPKYRGAAPIQHAIMYGDAETGVTIQELDDREFDAGRILAQEHVSLAQAPPVYSSLKEKLSVIGGHLLVDTIRNLRQRKQDATTQDVSKATKAPKIKKEWSEMDFVNMSAWQAEQLHRAIGEQYPLRTVFEKKNKPLAVQLLLLQVPDAPSAALKGCPPGSFAWDEPSQSLHIVFGDDSVVACTRLKMQNRGAVSAGDFVNGYGPQGQFGVSLDVDDTIIQKNIKKRAKMHRYGAA</sequence>
<dbReference type="PANTHER" id="PTHR11138">
    <property type="entry name" value="METHIONYL-TRNA FORMYLTRANSFERASE"/>
    <property type="match status" value="1"/>
</dbReference>
<dbReference type="STRING" id="91626.A0A0C9M7A8"/>
<dbReference type="EMBL" id="DF836395">
    <property type="protein sequence ID" value="GAN05966.1"/>
    <property type="molecule type" value="Genomic_DNA"/>
</dbReference>
<dbReference type="InterPro" id="IPR002376">
    <property type="entry name" value="Formyl_transf_N"/>
</dbReference>
<evidence type="ECO:0000313" key="8">
    <source>
        <dbReference type="EMBL" id="GAN05966.1"/>
    </source>
</evidence>
<dbReference type="Pfam" id="PF02911">
    <property type="entry name" value="Formyl_trans_C"/>
    <property type="match status" value="1"/>
</dbReference>
<evidence type="ECO:0000256" key="3">
    <source>
        <dbReference type="ARBA" id="ARBA00014185"/>
    </source>
</evidence>
<dbReference type="InterPro" id="IPR036477">
    <property type="entry name" value="Formyl_transf_N_sf"/>
</dbReference>
<feature type="domain" description="Formyl transferase C-terminal" evidence="7">
    <location>
        <begin position="242"/>
        <end position="350"/>
    </location>
</feature>